<dbReference type="AlphaFoldDB" id="K4A204"/>
<dbReference type="STRING" id="4555.K4A204"/>
<evidence type="ECO:0000313" key="4">
    <source>
        <dbReference type="Proteomes" id="UP000004995"/>
    </source>
</evidence>
<dbReference type="InterPro" id="IPR050425">
    <property type="entry name" value="NAD(P)_dehydrat-like"/>
</dbReference>
<reference evidence="3" key="2">
    <citation type="submission" date="2018-08" db="UniProtKB">
        <authorList>
            <consortium name="EnsemblPlants"/>
        </authorList>
    </citation>
    <scope>IDENTIFICATION</scope>
    <source>
        <strain evidence="3">Yugu1</strain>
    </source>
</reference>
<dbReference type="GO" id="GO:0016616">
    <property type="term" value="F:oxidoreductase activity, acting on the CH-OH group of donors, NAD or NADP as acceptor"/>
    <property type="evidence" value="ECO:0000318"/>
    <property type="project" value="GO_Central"/>
</dbReference>
<keyword evidence="4" id="KW-1185">Reference proteome</keyword>
<evidence type="ECO:0000259" key="2">
    <source>
        <dbReference type="Pfam" id="PF01370"/>
    </source>
</evidence>
<dbReference type="PANTHER" id="PTHR10366">
    <property type="entry name" value="NAD DEPENDENT EPIMERASE/DEHYDRATASE"/>
    <property type="match status" value="1"/>
</dbReference>
<dbReference type="Gene3D" id="3.40.50.720">
    <property type="entry name" value="NAD(P)-binding Rossmann-like Domain"/>
    <property type="match status" value="2"/>
</dbReference>
<reference evidence="4" key="1">
    <citation type="journal article" date="2012" name="Nat. Biotechnol.">
        <title>Reference genome sequence of the model plant Setaria.</title>
        <authorList>
            <person name="Bennetzen J.L."/>
            <person name="Schmutz J."/>
            <person name="Wang H."/>
            <person name="Percifield R."/>
            <person name="Hawkins J."/>
            <person name="Pontaroli A.C."/>
            <person name="Estep M."/>
            <person name="Feng L."/>
            <person name="Vaughn J.N."/>
            <person name="Grimwood J."/>
            <person name="Jenkins J."/>
            <person name="Barry K."/>
            <person name="Lindquist E."/>
            <person name="Hellsten U."/>
            <person name="Deshpande S."/>
            <person name="Wang X."/>
            <person name="Wu X."/>
            <person name="Mitros T."/>
            <person name="Triplett J."/>
            <person name="Yang X."/>
            <person name="Ye C.Y."/>
            <person name="Mauro-Herrera M."/>
            <person name="Wang L."/>
            <person name="Li P."/>
            <person name="Sharma M."/>
            <person name="Sharma R."/>
            <person name="Ronald P.C."/>
            <person name="Panaud O."/>
            <person name="Kellogg E.A."/>
            <person name="Brutnell T.P."/>
            <person name="Doust A.N."/>
            <person name="Tuskan G.A."/>
            <person name="Rokhsar D."/>
            <person name="Devos K.M."/>
        </authorList>
    </citation>
    <scope>NUCLEOTIDE SEQUENCE [LARGE SCALE GENOMIC DNA]</scope>
    <source>
        <strain evidence="4">cv. Yugu1</strain>
    </source>
</reference>
<dbReference type="FunFam" id="3.40.50.720:FF:001191">
    <property type="entry name" value="Os01g0828100 protein"/>
    <property type="match status" value="1"/>
</dbReference>
<dbReference type="CDD" id="cd08958">
    <property type="entry name" value="FR_SDR_e"/>
    <property type="match status" value="2"/>
</dbReference>
<feature type="domain" description="NAD-dependent epimerase/dehydratase" evidence="2">
    <location>
        <begin position="7"/>
        <end position="243"/>
    </location>
</feature>
<dbReference type="InterPro" id="IPR001509">
    <property type="entry name" value="Epimerase_deHydtase"/>
</dbReference>
<dbReference type="InterPro" id="IPR036291">
    <property type="entry name" value="NAD(P)-bd_dom_sf"/>
</dbReference>
<dbReference type="Gramene" id="KQL25100">
    <property type="protein sequence ID" value="KQL25100"/>
    <property type="gene ID" value="SETIT_032900mg"/>
</dbReference>
<dbReference type="Pfam" id="PF01370">
    <property type="entry name" value="Epimerase"/>
    <property type="match status" value="2"/>
</dbReference>
<dbReference type="FunFam" id="3.40.50.720:FF:000382">
    <property type="entry name" value="NAD(P)-binding Rossmann-fold superfamily protein"/>
    <property type="match status" value="1"/>
</dbReference>
<accession>K4A204</accession>
<dbReference type="Proteomes" id="UP000004995">
    <property type="component" value="Unassembled WGS sequence"/>
</dbReference>
<evidence type="ECO:0000313" key="3">
    <source>
        <dbReference type="EnsemblPlants" id="KQL25100"/>
    </source>
</evidence>
<dbReference type="EMBL" id="AGNK02001176">
    <property type="status" value="NOT_ANNOTATED_CDS"/>
    <property type="molecule type" value="Genomic_DNA"/>
</dbReference>
<evidence type="ECO:0000256" key="1">
    <source>
        <dbReference type="ARBA" id="ARBA00023002"/>
    </source>
</evidence>
<dbReference type="EnsemblPlants" id="KQL25100">
    <property type="protein sequence ID" value="KQL25100"/>
    <property type="gene ID" value="SETIT_032900mg"/>
</dbReference>
<proteinExistence type="predicted"/>
<dbReference type="eggNOG" id="KOG1502">
    <property type="taxonomic scope" value="Eukaryota"/>
</dbReference>
<sequence length="624" mass="69141">MAPPPRVCVTGGGGFIASWLVKLLLSRGYAVRATLRDPGNPKNAHLKELDKAPENLRLFKGDVLEYDTLTPAVEGCEGVFHLATPVPEDKMVDPESEVLDPAVKGTLNVLKVCSAAKVQKLVVVSSNAAVDFNPTWPQDTLKDESCWSDKEFCKENGDWYSVAKIMAEQAALEYADKNGLNVVTLCPPLVFGPLLQPVVNTSSKFLIYVIKGGPDVMNNKLWHIVDVRDVADALLLLYEKKESSGRYICSPNHIRTKDLVALLKKLYPQYNCVNNILDVDQKASLTCQKLMDLGWEPRTLEETLADSVECYEKAGALQDVPGHPCRLPHLFRLARDPKNAILTQLDGASGNLRLFKADVLDCGTLAAAFAGCEGVFHPATPKELMDPTVKGTKNVLEACSATNVQKLIVVSSVAASCFDPNWPEGKLKDESCWTDKEFCKDTQNWYSLAKTEAEEMALEYGKKNGLHVVTFCPGLVVGPLLQHVAVNTSSKVLLYIIKGGPDTLSNKFWPLVDVRDLADAMLLAYEKSESSGRYICSLDQMDIKDLVSLMKSMFPNYNYTDKMVDVDYKVYTTSDKLKNLGWQPRKLEETLADSVEYFEKAGLLQDADGKPCRLPYFYRVNAEE</sequence>
<dbReference type="SUPFAM" id="SSF51735">
    <property type="entry name" value="NAD(P)-binding Rossmann-fold domains"/>
    <property type="match status" value="2"/>
</dbReference>
<dbReference type="InParanoid" id="K4A204"/>
<organism evidence="3 4">
    <name type="scientific">Setaria italica</name>
    <name type="common">Foxtail millet</name>
    <name type="synonym">Panicum italicum</name>
    <dbReference type="NCBI Taxonomy" id="4555"/>
    <lineage>
        <taxon>Eukaryota</taxon>
        <taxon>Viridiplantae</taxon>
        <taxon>Streptophyta</taxon>
        <taxon>Embryophyta</taxon>
        <taxon>Tracheophyta</taxon>
        <taxon>Spermatophyta</taxon>
        <taxon>Magnoliopsida</taxon>
        <taxon>Liliopsida</taxon>
        <taxon>Poales</taxon>
        <taxon>Poaceae</taxon>
        <taxon>PACMAD clade</taxon>
        <taxon>Panicoideae</taxon>
        <taxon>Panicodae</taxon>
        <taxon>Paniceae</taxon>
        <taxon>Cenchrinae</taxon>
        <taxon>Setaria</taxon>
    </lineage>
</organism>
<feature type="domain" description="NAD-dependent epimerase/dehydratase" evidence="2">
    <location>
        <begin position="353"/>
        <end position="530"/>
    </location>
</feature>
<name>K4A204_SETIT</name>
<dbReference type="HOGENOM" id="CLU_007383_9_8_1"/>
<keyword evidence="1" id="KW-0560">Oxidoreductase</keyword>
<protein>
    <recommendedName>
        <fullName evidence="2">NAD-dependent epimerase/dehydratase domain-containing protein</fullName>
    </recommendedName>
</protein>
<dbReference type="OMA" id="IYGNPHE"/>
<dbReference type="PANTHER" id="PTHR10366:SF702">
    <property type="entry name" value="NAD-DEPENDENT EPIMERASE_DEHYDRATASE DOMAIN-CONTAINING PROTEIN"/>
    <property type="match status" value="1"/>
</dbReference>